<organism evidence="1 2">
    <name type="scientific">Steinernema glaseri</name>
    <dbReference type="NCBI Taxonomy" id="37863"/>
    <lineage>
        <taxon>Eukaryota</taxon>
        <taxon>Metazoa</taxon>
        <taxon>Ecdysozoa</taxon>
        <taxon>Nematoda</taxon>
        <taxon>Chromadorea</taxon>
        <taxon>Rhabditida</taxon>
        <taxon>Tylenchina</taxon>
        <taxon>Panagrolaimomorpha</taxon>
        <taxon>Strongyloidoidea</taxon>
        <taxon>Steinernematidae</taxon>
        <taxon>Steinernema</taxon>
    </lineage>
</organism>
<dbReference type="WBParaSite" id="L893_g33375.t1">
    <property type="protein sequence ID" value="L893_g33375.t1"/>
    <property type="gene ID" value="L893_g33375"/>
</dbReference>
<evidence type="ECO:0000313" key="1">
    <source>
        <dbReference type="Proteomes" id="UP000095287"/>
    </source>
</evidence>
<dbReference type="Proteomes" id="UP000095287">
    <property type="component" value="Unplaced"/>
</dbReference>
<evidence type="ECO:0000313" key="2">
    <source>
        <dbReference type="WBParaSite" id="L893_g33375.t1"/>
    </source>
</evidence>
<accession>A0A1I8A627</accession>
<protein>
    <submittedName>
        <fullName evidence="2">Uncharacterized protein</fullName>
    </submittedName>
</protein>
<name>A0A1I8A627_9BILA</name>
<keyword evidence="1" id="KW-1185">Reference proteome</keyword>
<sequence length="138" mass="15438">MATKGLRKPIEEVHQHRNILHQSAISSKSVNSADCAPLSDPPFTRPIVFLLFLFLELVANSSTVTLRSSKILTAVQLKAAIGYQQGQEPLQRVLRHLHKSKQVPPSPLIFMTNLHPSEGTWKTATTKAYRDEKESHGF</sequence>
<proteinExistence type="predicted"/>
<reference evidence="2" key="1">
    <citation type="submission" date="2016-11" db="UniProtKB">
        <authorList>
            <consortium name="WormBaseParasite"/>
        </authorList>
    </citation>
    <scope>IDENTIFICATION</scope>
</reference>
<dbReference type="AlphaFoldDB" id="A0A1I8A627"/>